<name>A0AAD7U1I3_9APHY</name>
<dbReference type="AlphaFoldDB" id="A0AAD7U1I3"/>
<dbReference type="SUPFAM" id="SSF81383">
    <property type="entry name" value="F-box domain"/>
    <property type="match status" value="1"/>
</dbReference>
<dbReference type="InterPro" id="IPR036047">
    <property type="entry name" value="F-box-like_dom_sf"/>
</dbReference>
<dbReference type="Pfam" id="PF12937">
    <property type="entry name" value="F-box-like"/>
    <property type="match status" value="1"/>
</dbReference>
<dbReference type="PROSITE" id="PS50181">
    <property type="entry name" value="FBOX"/>
    <property type="match status" value="1"/>
</dbReference>
<feature type="compositionally biased region" description="Low complexity" evidence="1">
    <location>
        <begin position="21"/>
        <end position="33"/>
    </location>
</feature>
<keyword evidence="5" id="KW-1185">Reference proteome</keyword>
<organism evidence="4 5">
    <name type="scientific">Trametes cubensis</name>
    <dbReference type="NCBI Taxonomy" id="1111947"/>
    <lineage>
        <taxon>Eukaryota</taxon>
        <taxon>Fungi</taxon>
        <taxon>Dikarya</taxon>
        <taxon>Basidiomycota</taxon>
        <taxon>Agaricomycotina</taxon>
        <taxon>Agaricomycetes</taxon>
        <taxon>Polyporales</taxon>
        <taxon>Polyporaceae</taxon>
        <taxon>Trametes</taxon>
    </lineage>
</organism>
<evidence type="ECO:0000313" key="5">
    <source>
        <dbReference type="Proteomes" id="UP001215151"/>
    </source>
</evidence>
<proteinExistence type="predicted"/>
<keyword evidence="2" id="KW-1133">Transmembrane helix</keyword>
<feature type="region of interest" description="Disordered" evidence="1">
    <location>
        <begin position="669"/>
        <end position="692"/>
    </location>
</feature>
<gene>
    <name evidence="4" type="ORF">ONZ51_g2796</name>
</gene>
<sequence length="959" mass="105974">MSPIRTRAKARARKENADVPSMSSGSGGSLPSSKVKVNSHQARVQTIKHAYRRQTIFNIEQGGQRVEILADRTARINTQRKAKERRLTMAHFPPPSRLNDEVASASTPEIQKTPFKRHMALRVTPRVCWAQHVRIFSGHTQDAFKATSQPKPKPTPSTSILVYRDPSPAKEVLSKPLQGKQGLDGARGRRPHRAYVEVPHPGVTMRSRSRSRSRPKSQAFPLISCDDTPSGMDGASSSTGPGLNDPHVLRQTSTGTRVSAASATRLVTTSSGLKNIPVCRLEGRCACTAPSTSTGPYTRRKEASHMTTIASSSARLDSSSVLLSVRPTKAPLGGRASNQVDRWFLRFGIVYSVFVSLMLLRIFGICTQRLMLHSLPTELIERVLTFSDPRAVSRYAQTCRFARRLVYEPKDHFLWRELYLGRPFDDLRKAIPVPPRHPLFGDRSFCVRELEGGASTEPPPTSPWQSELQRRIEAEAVVASDQSDPEELRRAFETFLAAVDTALPVSKADVGEDGKKINSRSETLLWLDHLLRRTRVLNRAIIVPGTQPPHDSARFASTRELRSATAAARADGAVLHPPSAPEDLHQLRCQLRAYVALAHESSFAADSRLRMIELRKKSRCFVYDMRKYQPETLWGPYRVVWLPSAPGSSLWEDSGSVYGNLSASEGSDSAMSDASFSESEDGHGSSTTSASGTRTAPALLVNWEHVEHILNVVALKLRDVPHACLGFYKKPLFSLEALRAYSAVGAFEREPHDWAGVTGKWRRFVCFMDYRSLSPLHIRRQNSHLPPGPHHPSFFEDPFDEALRPVELHLSLIPASTYFSGPSQAPYDPFFPSAHSESPTGTSGDPRASDPDSNSARSSQRFPTLYFEGHSHGPHASTASIRGRVGVLADGAVRWQFVTTYDGRMQWSAEGVQIGHVCSAAGIAGIWTGARHEHDDPAGPFWMVKVNDELPAGVLNTLH</sequence>
<keyword evidence="2" id="KW-0812">Transmembrane</keyword>
<keyword evidence="2" id="KW-0472">Membrane</keyword>
<feature type="region of interest" description="Disordered" evidence="1">
    <location>
        <begin position="1"/>
        <end position="37"/>
    </location>
</feature>
<reference evidence="4" key="1">
    <citation type="submission" date="2022-11" db="EMBL/GenBank/DDBJ databases">
        <title>Genome Sequence of Cubamyces cubensis.</title>
        <authorList>
            <person name="Buettner E."/>
        </authorList>
    </citation>
    <scope>NUCLEOTIDE SEQUENCE</scope>
    <source>
        <strain evidence="4">MPL-01</strain>
    </source>
</reference>
<dbReference type="Gene3D" id="1.20.1280.50">
    <property type="match status" value="1"/>
</dbReference>
<feature type="compositionally biased region" description="Basic residues" evidence="1">
    <location>
        <begin position="1"/>
        <end position="12"/>
    </location>
</feature>
<feature type="compositionally biased region" description="Polar residues" evidence="1">
    <location>
        <begin position="250"/>
        <end position="262"/>
    </location>
</feature>
<comment type="caution">
    <text evidence="4">The sequence shown here is derived from an EMBL/GenBank/DDBJ whole genome shotgun (WGS) entry which is preliminary data.</text>
</comment>
<feature type="region of interest" description="Disordered" evidence="1">
    <location>
        <begin position="830"/>
        <end position="859"/>
    </location>
</feature>
<evidence type="ECO:0000256" key="2">
    <source>
        <dbReference type="SAM" id="Phobius"/>
    </source>
</evidence>
<feature type="domain" description="F-box" evidence="3">
    <location>
        <begin position="369"/>
        <end position="418"/>
    </location>
</feature>
<evidence type="ECO:0000313" key="4">
    <source>
        <dbReference type="EMBL" id="KAJ8489611.1"/>
    </source>
</evidence>
<dbReference type="InterPro" id="IPR001810">
    <property type="entry name" value="F-box_dom"/>
</dbReference>
<evidence type="ECO:0000256" key="1">
    <source>
        <dbReference type="SAM" id="MobiDB-lite"/>
    </source>
</evidence>
<dbReference type="Proteomes" id="UP001215151">
    <property type="component" value="Unassembled WGS sequence"/>
</dbReference>
<accession>A0AAD7U1I3</accession>
<feature type="region of interest" description="Disordered" evidence="1">
    <location>
        <begin position="141"/>
        <end position="262"/>
    </location>
</feature>
<dbReference type="EMBL" id="JAPEVG010000046">
    <property type="protein sequence ID" value="KAJ8489611.1"/>
    <property type="molecule type" value="Genomic_DNA"/>
</dbReference>
<evidence type="ECO:0000259" key="3">
    <source>
        <dbReference type="PROSITE" id="PS50181"/>
    </source>
</evidence>
<protein>
    <recommendedName>
        <fullName evidence="3">F-box domain-containing protein</fullName>
    </recommendedName>
</protein>
<feature type="transmembrane region" description="Helical" evidence="2">
    <location>
        <begin position="343"/>
        <end position="364"/>
    </location>
</feature>